<organism evidence="3 4">
    <name type="scientific">Prunus dulcis</name>
    <name type="common">Almond</name>
    <name type="synonym">Amygdalus dulcis</name>
    <dbReference type="NCBI Taxonomy" id="3755"/>
    <lineage>
        <taxon>Eukaryota</taxon>
        <taxon>Viridiplantae</taxon>
        <taxon>Streptophyta</taxon>
        <taxon>Embryophyta</taxon>
        <taxon>Tracheophyta</taxon>
        <taxon>Spermatophyta</taxon>
        <taxon>Magnoliopsida</taxon>
        <taxon>eudicotyledons</taxon>
        <taxon>Gunneridae</taxon>
        <taxon>Pentapetalae</taxon>
        <taxon>rosids</taxon>
        <taxon>fabids</taxon>
        <taxon>Rosales</taxon>
        <taxon>Rosaceae</taxon>
        <taxon>Amygdaloideae</taxon>
        <taxon>Amygdaleae</taxon>
        <taxon>Prunus</taxon>
    </lineage>
</organism>
<evidence type="ECO:0000313" key="3">
    <source>
        <dbReference type="EMBL" id="VVA21713.1"/>
    </source>
</evidence>
<evidence type="ECO:0000259" key="2">
    <source>
        <dbReference type="SMART" id="SM01204"/>
    </source>
</evidence>
<dbReference type="Gramene" id="VVA21713">
    <property type="protein sequence ID" value="VVA21713"/>
    <property type="gene ID" value="Prudul26B019295"/>
</dbReference>
<gene>
    <name evidence="3" type="ORF">ALMOND_2B019295</name>
</gene>
<keyword evidence="1" id="KW-0175">Coiled coil</keyword>
<proteinExistence type="predicted"/>
<reference evidence="4" key="1">
    <citation type="journal article" date="2020" name="Plant J.">
        <title>Transposons played a major role in the diversification between the closely related almond and peach genomes: results from the almond genome sequence.</title>
        <authorList>
            <person name="Alioto T."/>
            <person name="Alexiou K.G."/>
            <person name="Bardil A."/>
            <person name="Barteri F."/>
            <person name="Castanera R."/>
            <person name="Cruz F."/>
            <person name="Dhingra A."/>
            <person name="Duval H."/>
            <person name="Fernandez I Marti A."/>
            <person name="Frias L."/>
            <person name="Galan B."/>
            <person name="Garcia J.L."/>
            <person name="Howad W."/>
            <person name="Gomez-Garrido J."/>
            <person name="Gut M."/>
            <person name="Julca I."/>
            <person name="Morata J."/>
            <person name="Puigdomenech P."/>
            <person name="Ribeca P."/>
            <person name="Rubio Cabetas M.J."/>
            <person name="Vlasova A."/>
            <person name="Wirthensohn M."/>
            <person name="Garcia-Mas J."/>
            <person name="Gabaldon T."/>
            <person name="Casacuberta J.M."/>
            <person name="Arus P."/>
        </authorList>
    </citation>
    <scope>NUCLEOTIDE SEQUENCE [LARGE SCALE GENOMIC DNA]</scope>
    <source>
        <strain evidence="4">cv. Texas</strain>
    </source>
</reference>
<evidence type="ECO:0000256" key="1">
    <source>
        <dbReference type="SAM" id="Coils"/>
    </source>
</evidence>
<dbReference type="OMA" id="SEWNENN"/>
<dbReference type="GO" id="GO:0032436">
    <property type="term" value="P:positive regulation of proteasomal ubiquitin-dependent protein catabolic process"/>
    <property type="evidence" value="ECO:0007669"/>
    <property type="project" value="TreeGrafter"/>
</dbReference>
<dbReference type="PANTHER" id="PTHR14939:SF5">
    <property type="entry name" value="F-BOX ONLY PROTEIN 22"/>
    <property type="match status" value="1"/>
</dbReference>
<dbReference type="GO" id="GO:0000209">
    <property type="term" value="P:protein polyubiquitination"/>
    <property type="evidence" value="ECO:0007669"/>
    <property type="project" value="TreeGrafter"/>
</dbReference>
<evidence type="ECO:0000313" key="4">
    <source>
        <dbReference type="Proteomes" id="UP000327085"/>
    </source>
</evidence>
<name>A0A5E4F197_PRUDU</name>
<protein>
    <submittedName>
        <fullName evidence="3">PREDICTED: F-box/LRR-repeat</fullName>
    </submittedName>
</protein>
<dbReference type="PANTHER" id="PTHR14939">
    <property type="entry name" value="F-BOX ONLY PROTEIN 22"/>
    <property type="match status" value="1"/>
</dbReference>
<dbReference type="InterPro" id="IPR019494">
    <property type="entry name" value="FIST_C"/>
</dbReference>
<dbReference type="SMART" id="SM01204">
    <property type="entry name" value="FIST_C"/>
    <property type="match status" value="1"/>
</dbReference>
<dbReference type="InParanoid" id="A0A5E4F197"/>
<dbReference type="Proteomes" id="UP000327085">
    <property type="component" value="Chromosome 5"/>
</dbReference>
<sequence>MAAKPDMVAEVEMADAKGVFSPAHDDVSVSILARPPAVSFASSAACVGKTWNQSCNKILSRPRFSSALSFNPDLHAALDEVLADAFSKALRPDFIIAYIGINFSLEETHHLITEKVGPGIPVITNKAKGLIGTDVQTDKLREVIWGSTDGDSEWNENNSNRGIVLSVGYMPGLKVDVIPLLRPKNEQQLTMDDHFLMEIMDFTCAASGSLSPSCIIMFGDKNEDMNPILTILDQVMPDETAIVGDASAAFLCTQMDEAENYNKDAFSFAAAALVFARDQYKPEDIGETEFHVTVSSGIIPFGPYFKTVSVLEKHCLCSWVSAIMLGFESVIIDCYDVLMELKSQIKKPDMYIGVTQRRNYSILEKPPSSIRSLSFHEVKDGEGDFILVDGIGIKPGDIFFFYHADAENALITIDQARRKLKTLREDYEKNGREVFGGFIFSCENRGVSFFKSPGVDSKPFAMNFPGVPVAGMFGNGGEIGRGALLGVKKNLRLNGPRSCVHAYSSVYLAMSYVPPPEAPMIIDE</sequence>
<dbReference type="AlphaFoldDB" id="A0A5E4F197"/>
<dbReference type="EMBL" id="CABIKO010000054">
    <property type="protein sequence ID" value="VVA21713.1"/>
    <property type="molecule type" value="Genomic_DNA"/>
</dbReference>
<accession>A0A5E4F197</accession>
<feature type="coiled-coil region" evidence="1">
    <location>
        <begin position="406"/>
        <end position="433"/>
    </location>
</feature>
<feature type="domain" description="FIST C-domain" evidence="2">
    <location>
        <begin position="331"/>
        <end position="482"/>
    </location>
</feature>